<dbReference type="GO" id="GO:0004601">
    <property type="term" value="F:peroxidase activity"/>
    <property type="evidence" value="ECO:0007669"/>
    <property type="project" value="UniProtKB-KW"/>
</dbReference>
<dbReference type="AlphaFoldDB" id="A0A200QWW1"/>
<dbReference type="PANTHER" id="PTHR31446:SF2">
    <property type="entry name" value="ACID PHOSPHATASE_VANADIUM-DEPENDENT HALOPEROXIDASE-RELATED PROTEIN"/>
    <property type="match status" value="1"/>
</dbReference>
<dbReference type="InParanoid" id="A0A200QWW1"/>
<accession>A0A200QWW1</accession>
<keyword evidence="1" id="KW-0575">Peroxidase</keyword>
<evidence type="ECO:0000313" key="2">
    <source>
        <dbReference type="Proteomes" id="UP000195402"/>
    </source>
</evidence>
<evidence type="ECO:0000313" key="1">
    <source>
        <dbReference type="EMBL" id="OVA14956.1"/>
    </source>
</evidence>
<keyword evidence="1" id="KW-0560">Oxidoreductase</keyword>
<dbReference type="EMBL" id="MVGT01000933">
    <property type="protein sequence ID" value="OVA14956.1"/>
    <property type="molecule type" value="Genomic_DNA"/>
</dbReference>
<organism evidence="1 2">
    <name type="scientific">Macleaya cordata</name>
    <name type="common">Five-seeded plume-poppy</name>
    <name type="synonym">Bocconia cordata</name>
    <dbReference type="NCBI Taxonomy" id="56857"/>
    <lineage>
        <taxon>Eukaryota</taxon>
        <taxon>Viridiplantae</taxon>
        <taxon>Streptophyta</taxon>
        <taxon>Embryophyta</taxon>
        <taxon>Tracheophyta</taxon>
        <taxon>Spermatophyta</taxon>
        <taxon>Magnoliopsida</taxon>
        <taxon>Ranunculales</taxon>
        <taxon>Papaveraceae</taxon>
        <taxon>Papaveroideae</taxon>
        <taxon>Macleaya</taxon>
    </lineage>
</organism>
<protein>
    <submittedName>
        <fullName evidence="1">Acid phosphatase/vanadium-dependent haloperoxidase-related</fullName>
    </submittedName>
</protein>
<gene>
    <name evidence="1" type="ORF">BVC80_8959g22</name>
</gene>
<sequence>MISYSSTSAAFTCLSLPKTLPLLAQSKKQNHFLIHNPSSSSLIRKSNTFVCLRIGVQDIAEIAHNKVLIAATVSAAIGQLSKPFTSALLYDNDIDFKQVIRAGGFPSTHSAGVVAAATSLGLERGFSDSIFGVAVVFAGIVMYDAQDPKCPTSAKYGIGRVYVQSWTPSPCKPVFRDESTGSY</sequence>
<dbReference type="Pfam" id="PF02681">
    <property type="entry name" value="DUF212"/>
    <property type="match status" value="1"/>
</dbReference>
<name>A0A200QWW1_MACCD</name>
<dbReference type="PANTHER" id="PTHR31446">
    <property type="entry name" value="ACID PHOSPHATASE/VANADIUM-DEPENDENT HALOPEROXIDASE-RELATED PROTEIN"/>
    <property type="match status" value="1"/>
</dbReference>
<dbReference type="Proteomes" id="UP000195402">
    <property type="component" value="Unassembled WGS sequence"/>
</dbReference>
<comment type="caution">
    <text evidence="1">The sequence shown here is derived from an EMBL/GenBank/DDBJ whole genome shotgun (WGS) entry which is preliminary data.</text>
</comment>
<dbReference type="STRING" id="56857.A0A200QWW1"/>
<proteinExistence type="predicted"/>
<dbReference type="FunCoup" id="A0A200QWW1">
    <property type="interactions" value="1402"/>
</dbReference>
<dbReference type="InterPro" id="IPR003832">
    <property type="entry name" value="DUF212"/>
</dbReference>
<reference evidence="1 2" key="1">
    <citation type="journal article" date="2017" name="Mol. Plant">
        <title>The Genome of Medicinal Plant Macleaya cordata Provides New Insights into Benzylisoquinoline Alkaloids Metabolism.</title>
        <authorList>
            <person name="Liu X."/>
            <person name="Liu Y."/>
            <person name="Huang P."/>
            <person name="Ma Y."/>
            <person name="Qing Z."/>
            <person name="Tang Q."/>
            <person name="Cao H."/>
            <person name="Cheng P."/>
            <person name="Zheng Y."/>
            <person name="Yuan Z."/>
            <person name="Zhou Y."/>
            <person name="Liu J."/>
            <person name="Tang Z."/>
            <person name="Zhuo Y."/>
            <person name="Zhang Y."/>
            <person name="Yu L."/>
            <person name="Huang J."/>
            <person name="Yang P."/>
            <person name="Peng Q."/>
            <person name="Zhang J."/>
            <person name="Jiang W."/>
            <person name="Zhang Z."/>
            <person name="Lin K."/>
            <person name="Ro D.K."/>
            <person name="Chen X."/>
            <person name="Xiong X."/>
            <person name="Shang Y."/>
            <person name="Huang S."/>
            <person name="Zeng J."/>
        </authorList>
    </citation>
    <scope>NUCLEOTIDE SEQUENCE [LARGE SCALE GENOMIC DNA]</scope>
    <source>
        <strain evidence="2">cv. BLH2017</strain>
        <tissue evidence="1">Root</tissue>
    </source>
</reference>
<dbReference type="OrthoDB" id="1909848at2759"/>
<keyword evidence="2" id="KW-1185">Reference proteome</keyword>